<dbReference type="AlphaFoldDB" id="A0A3N4Z207"/>
<evidence type="ECO:0000256" key="3">
    <source>
        <dbReference type="ARBA" id="ARBA00022679"/>
    </source>
</evidence>
<evidence type="ECO:0000313" key="7">
    <source>
        <dbReference type="EMBL" id="RPF25646.1"/>
    </source>
</evidence>
<gene>
    <name evidence="7" type="ORF">EDD32_0047</name>
</gene>
<dbReference type="GO" id="GO:0008299">
    <property type="term" value="P:isoprenoid biosynthetic process"/>
    <property type="evidence" value="ECO:0007669"/>
    <property type="project" value="InterPro"/>
</dbReference>
<dbReference type="EMBL" id="RKRA01000001">
    <property type="protein sequence ID" value="RPF25646.1"/>
    <property type="molecule type" value="Genomic_DNA"/>
</dbReference>
<dbReference type="GO" id="GO:0004659">
    <property type="term" value="F:prenyltransferase activity"/>
    <property type="evidence" value="ECO:0007669"/>
    <property type="project" value="InterPro"/>
</dbReference>
<evidence type="ECO:0000256" key="1">
    <source>
        <dbReference type="ARBA" id="ARBA00001946"/>
    </source>
</evidence>
<dbReference type="SFLD" id="SFLDS00005">
    <property type="entry name" value="Isoprenoid_Synthase_Type_I"/>
    <property type="match status" value="1"/>
</dbReference>
<keyword evidence="4" id="KW-0479">Metal-binding</keyword>
<comment type="caution">
    <text evidence="7">The sequence shown here is derived from an EMBL/GenBank/DDBJ whole genome shotgun (WGS) entry which is preliminary data.</text>
</comment>
<evidence type="ECO:0000256" key="4">
    <source>
        <dbReference type="ARBA" id="ARBA00022723"/>
    </source>
</evidence>
<reference evidence="7 8" key="1">
    <citation type="submission" date="2018-11" db="EMBL/GenBank/DDBJ databases">
        <title>Sequencing the genomes of 1000 actinobacteria strains.</title>
        <authorList>
            <person name="Klenk H.-P."/>
        </authorList>
    </citation>
    <scope>NUCLEOTIDE SEQUENCE [LARGE SCALE GENOMIC DNA]</scope>
    <source>
        <strain evidence="7 8">DSM 14418</strain>
    </source>
</reference>
<dbReference type="Proteomes" id="UP000280726">
    <property type="component" value="Unassembled WGS sequence"/>
</dbReference>
<dbReference type="InterPro" id="IPR000092">
    <property type="entry name" value="Polyprenyl_synt"/>
</dbReference>
<evidence type="ECO:0000256" key="2">
    <source>
        <dbReference type="ARBA" id="ARBA00006706"/>
    </source>
</evidence>
<evidence type="ECO:0000313" key="8">
    <source>
        <dbReference type="Proteomes" id="UP000280726"/>
    </source>
</evidence>
<dbReference type="PROSITE" id="PS00444">
    <property type="entry name" value="POLYPRENYL_SYNTHASE_2"/>
    <property type="match status" value="1"/>
</dbReference>
<dbReference type="PANTHER" id="PTHR12001:SF85">
    <property type="entry name" value="SHORT CHAIN ISOPRENYL DIPHOSPHATE SYNTHASE"/>
    <property type="match status" value="1"/>
</dbReference>
<comment type="cofactor">
    <cofactor evidence="1">
        <name>Mg(2+)</name>
        <dbReference type="ChEBI" id="CHEBI:18420"/>
    </cofactor>
</comment>
<organism evidence="7 8">
    <name type="scientific">Georgenia muralis</name>
    <dbReference type="NCBI Taxonomy" id="154117"/>
    <lineage>
        <taxon>Bacteria</taxon>
        <taxon>Bacillati</taxon>
        <taxon>Actinomycetota</taxon>
        <taxon>Actinomycetes</taxon>
        <taxon>Micrococcales</taxon>
        <taxon>Bogoriellaceae</taxon>
        <taxon>Georgenia</taxon>
    </lineage>
</organism>
<keyword evidence="3 6" id="KW-0808">Transferase</keyword>
<dbReference type="Gene3D" id="1.10.600.10">
    <property type="entry name" value="Farnesyl Diphosphate Synthase"/>
    <property type="match status" value="1"/>
</dbReference>
<comment type="similarity">
    <text evidence="2 6">Belongs to the FPP/GGPP synthase family.</text>
</comment>
<dbReference type="PANTHER" id="PTHR12001">
    <property type="entry name" value="GERANYLGERANYL PYROPHOSPHATE SYNTHASE"/>
    <property type="match status" value="1"/>
</dbReference>
<sequence length="340" mass="35282">MNAVDAVLEAHLRRDSGSLGPEYARLWAALGDAAEGGKRFRPALVAAMYRSLGGGDDELATRVGAAVELLHCAFVIHDDVIDGDDTRRGRPNVSGTFYAAARRAGAADGPARGYADTAGILAGDLALAAAVRAMATCGAAPAVTTRLLDLMDEALHVTAAGELADVHLSLDLAPVSLGEVLTMEERKTAVYSFELPLQAGAVLAGAPEPLVAGLAELGRLVGISFQLLDDLQGVFGSEDLTGKSVLADLREGKHTPLMAHARTTAAWPRIAAYVGDPDLTEAHAGEVRELLTTCGSRTFIEDLAEDYVSAALGLAADLGVADDVVAHLTALTDQLVRRAA</sequence>
<dbReference type="SUPFAM" id="SSF48576">
    <property type="entry name" value="Terpenoid synthases"/>
    <property type="match status" value="1"/>
</dbReference>
<dbReference type="OrthoDB" id="4497239at2"/>
<evidence type="ECO:0000256" key="6">
    <source>
        <dbReference type="RuleBase" id="RU004466"/>
    </source>
</evidence>
<accession>A0A3N4Z207</accession>
<dbReference type="RefSeq" id="WP_123913588.1">
    <property type="nucleotide sequence ID" value="NZ_RKRA01000001.1"/>
</dbReference>
<proteinExistence type="inferred from homology"/>
<dbReference type="InterPro" id="IPR033749">
    <property type="entry name" value="Polyprenyl_synt_CS"/>
</dbReference>
<dbReference type="PROSITE" id="PS00723">
    <property type="entry name" value="POLYPRENYL_SYNTHASE_1"/>
    <property type="match status" value="1"/>
</dbReference>
<protein>
    <submittedName>
        <fullName evidence="7">Geranylgeranyl diphosphate synthase type II</fullName>
    </submittedName>
</protein>
<evidence type="ECO:0000256" key="5">
    <source>
        <dbReference type="ARBA" id="ARBA00022842"/>
    </source>
</evidence>
<keyword evidence="8" id="KW-1185">Reference proteome</keyword>
<name>A0A3N4Z207_9MICO</name>
<dbReference type="InterPro" id="IPR008949">
    <property type="entry name" value="Isoprenoid_synthase_dom_sf"/>
</dbReference>
<dbReference type="GO" id="GO:0046872">
    <property type="term" value="F:metal ion binding"/>
    <property type="evidence" value="ECO:0007669"/>
    <property type="project" value="UniProtKB-KW"/>
</dbReference>
<keyword evidence="5" id="KW-0460">Magnesium</keyword>
<dbReference type="Pfam" id="PF00348">
    <property type="entry name" value="polyprenyl_synt"/>
    <property type="match status" value="1"/>
</dbReference>